<proteinExistence type="inferred from homology"/>
<protein>
    <recommendedName>
        <fullName evidence="5">Luciferin 4-monooxygenase</fullName>
        <ecNumber evidence="4">1.13.12.7</ecNumber>
    </recommendedName>
</protein>
<feature type="transmembrane region" description="Helical" evidence="14">
    <location>
        <begin position="237"/>
        <end position="261"/>
    </location>
</feature>
<evidence type="ECO:0000256" key="2">
    <source>
        <dbReference type="ARBA" id="ARBA00004275"/>
    </source>
</evidence>
<evidence type="ECO:0000256" key="7">
    <source>
        <dbReference type="ARBA" id="ARBA00022842"/>
    </source>
</evidence>
<evidence type="ECO:0000259" key="16">
    <source>
        <dbReference type="Pfam" id="PF13193"/>
    </source>
</evidence>
<feature type="domain" description="AMP-binding enzyme C-terminal" evidence="16">
    <location>
        <begin position="451"/>
        <end position="527"/>
    </location>
</feature>
<evidence type="ECO:0000256" key="6">
    <source>
        <dbReference type="ARBA" id="ARBA00022840"/>
    </source>
</evidence>
<keyword evidence="14" id="KW-0472">Membrane</keyword>
<keyword evidence="12" id="KW-0599">Photoprotein</keyword>
<keyword evidence="9" id="KW-0503">Monooxygenase</keyword>
<keyword evidence="14" id="KW-1133">Transmembrane helix</keyword>
<dbReference type="CDD" id="cd05911">
    <property type="entry name" value="Firefly_Luc_like"/>
    <property type="match status" value="1"/>
</dbReference>
<keyword evidence="11" id="KW-0455">Luminescence</keyword>
<dbReference type="Proteomes" id="UP001627154">
    <property type="component" value="Unassembled WGS sequence"/>
</dbReference>
<evidence type="ECO:0000256" key="4">
    <source>
        <dbReference type="ARBA" id="ARBA00012532"/>
    </source>
</evidence>
<dbReference type="Pfam" id="PF00501">
    <property type="entry name" value="AMP-binding"/>
    <property type="match status" value="1"/>
</dbReference>
<dbReference type="InterPro" id="IPR025110">
    <property type="entry name" value="AMP-bd_C"/>
</dbReference>
<dbReference type="EC" id="1.13.12.7" evidence="4"/>
<keyword evidence="6" id="KW-0547">Nucleotide-binding</keyword>
<evidence type="ECO:0000256" key="5">
    <source>
        <dbReference type="ARBA" id="ARBA00019043"/>
    </source>
</evidence>
<accession>A0ABD2X0Q4</accession>
<evidence type="ECO:0000259" key="15">
    <source>
        <dbReference type="Pfam" id="PF00501"/>
    </source>
</evidence>
<keyword evidence="7" id="KW-0460">Magnesium</keyword>
<evidence type="ECO:0000256" key="8">
    <source>
        <dbReference type="ARBA" id="ARBA00023002"/>
    </source>
</evidence>
<dbReference type="Pfam" id="PF13193">
    <property type="entry name" value="AMP-binding_C"/>
    <property type="match status" value="1"/>
</dbReference>
<comment type="catalytic activity">
    <reaction evidence="13">
        <text>firefly D-luciferin + ATP + O2 = firefly oxyluciferin + hnu + AMP + CO2 + diphosphate</text>
        <dbReference type="Rhea" id="RHEA:10732"/>
        <dbReference type="ChEBI" id="CHEBI:15379"/>
        <dbReference type="ChEBI" id="CHEBI:16526"/>
        <dbReference type="ChEBI" id="CHEBI:16792"/>
        <dbReference type="ChEBI" id="CHEBI:30212"/>
        <dbReference type="ChEBI" id="CHEBI:30616"/>
        <dbReference type="ChEBI" id="CHEBI:33019"/>
        <dbReference type="ChEBI" id="CHEBI:58038"/>
        <dbReference type="ChEBI" id="CHEBI:456215"/>
        <dbReference type="EC" id="1.13.12.7"/>
    </reaction>
</comment>
<sequence>MKSEKNILHGPEFVFEFPRDMSLGQFMYDQLISHENAIAQVQKETNVKLTYDQILNKSCRLAQYFRNQNVQVNDRIAICAENNLGWAVPLCTSLFIGTTLCPLNPMYSKREFLHALNISKPKYIFVSPIVADTLLEISKELSWKPTLILMLDHPRRDILNVEKVIAGLADVEIEDFKVTKVDPEEHVVTILCSSGTTGLAKGVMLSDRNYLVLMQTLLDGSGLANKDDVMICLLPFFHSYCFSVLLMGIIAGSTSIVFSMFKEKLFLETIQEYRIKILTMVPPLMVFLAKHPMVDNYDLSSVKLIWCGAAPLSSDVENAVKKRLNNPEIRQGYGMTETTLSVLKLPENCKKPGSAGVLLAGCSAKVVAVNESGESSNEALGPHCRGELCFKGGLIMKGYCGDHTSTSATIDKDGWLHSGDIGYYDEEGFFYIVDRLKELIKYKGFQVPPAELEAILLTNPKIKDAAVVGLPDEEAGELPLAFVVKNPQTDISADEIIKYVNERVSNQKKLRGGVKFLDSIPKNPSGKILRRELRNLIKSKL</sequence>
<dbReference type="PANTHER" id="PTHR24096">
    <property type="entry name" value="LONG-CHAIN-FATTY-ACID--COA LIGASE"/>
    <property type="match status" value="1"/>
</dbReference>
<evidence type="ECO:0000256" key="9">
    <source>
        <dbReference type="ARBA" id="ARBA00023033"/>
    </source>
</evidence>
<keyword evidence="14" id="KW-0812">Transmembrane</keyword>
<dbReference type="PROSITE" id="PS00455">
    <property type="entry name" value="AMP_BINDING"/>
    <property type="match status" value="1"/>
</dbReference>
<keyword evidence="18" id="KW-1185">Reference proteome</keyword>
<evidence type="ECO:0000313" key="18">
    <source>
        <dbReference type="Proteomes" id="UP001627154"/>
    </source>
</evidence>
<feature type="domain" description="AMP-dependent synthetase/ligase" evidence="15">
    <location>
        <begin position="34"/>
        <end position="399"/>
    </location>
</feature>
<dbReference type="InterPro" id="IPR020845">
    <property type="entry name" value="AMP-binding_CS"/>
</dbReference>
<dbReference type="InterPro" id="IPR000873">
    <property type="entry name" value="AMP-dep_synth/lig_dom"/>
</dbReference>
<reference evidence="17 18" key="1">
    <citation type="journal article" date="2024" name="bioRxiv">
        <title>A reference genome for Trichogramma kaykai: A tiny desert-dwelling parasitoid wasp with competing sex-ratio distorters.</title>
        <authorList>
            <person name="Culotta J."/>
            <person name="Lindsey A.R."/>
        </authorList>
    </citation>
    <scope>NUCLEOTIDE SEQUENCE [LARGE SCALE GENOMIC DNA]</scope>
    <source>
        <strain evidence="17 18">KSX58</strain>
    </source>
</reference>
<dbReference type="EMBL" id="JBJJXI010000059">
    <property type="protein sequence ID" value="KAL3398670.1"/>
    <property type="molecule type" value="Genomic_DNA"/>
</dbReference>
<evidence type="ECO:0000313" key="17">
    <source>
        <dbReference type="EMBL" id="KAL3398670.1"/>
    </source>
</evidence>
<gene>
    <name evidence="17" type="ORF">TKK_007803</name>
</gene>
<evidence type="ECO:0000256" key="14">
    <source>
        <dbReference type="SAM" id="Phobius"/>
    </source>
</evidence>
<dbReference type="FunFam" id="3.30.300.30:FF:000007">
    <property type="entry name" value="4-coumarate--CoA ligase 2"/>
    <property type="match status" value="1"/>
</dbReference>
<dbReference type="Gene3D" id="3.40.50.980">
    <property type="match status" value="2"/>
</dbReference>
<comment type="caution">
    <text evidence="17">The sequence shown here is derived from an EMBL/GenBank/DDBJ whole genome shotgun (WGS) entry which is preliminary data.</text>
</comment>
<comment type="subcellular location">
    <subcellularLocation>
        <location evidence="2">Peroxisome</location>
    </subcellularLocation>
</comment>
<dbReference type="Gene3D" id="2.30.38.10">
    <property type="entry name" value="Luciferase, Domain 3"/>
    <property type="match status" value="1"/>
</dbReference>
<evidence type="ECO:0000256" key="11">
    <source>
        <dbReference type="ARBA" id="ARBA00023223"/>
    </source>
</evidence>
<dbReference type="AlphaFoldDB" id="A0ABD2X0Q4"/>
<comment type="cofactor">
    <cofactor evidence="1">
        <name>Mg(2+)</name>
        <dbReference type="ChEBI" id="CHEBI:18420"/>
    </cofactor>
</comment>
<dbReference type="Gene3D" id="3.30.300.30">
    <property type="match status" value="1"/>
</dbReference>
<organism evidence="17 18">
    <name type="scientific">Trichogramma kaykai</name>
    <dbReference type="NCBI Taxonomy" id="54128"/>
    <lineage>
        <taxon>Eukaryota</taxon>
        <taxon>Metazoa</taxon>
        <taxon>Ecdysozoa</taxon>
        <taxon>Arthropoda</taxon>
        <taxon>Hexapoda</taxon>
        <taxon>Insecta</taxon>
        <taxon>Pterygota</taxon>
        <taxon>Neoptera</taxon>
        <taxon>Endopterygota</taxon>
        <taxon>Hymenoptera</taxon>
        <taxon>Apocrita</taxon>
        <taxon>Proctotrupomorpha</taxon>
        <taxon>Chalcidoidea</taxon>
        <taxon>Trichogrammatidae</taxon>
        <taxon>Trichogramma</taxon>
    </lineage>
</organism>
<keyword evidence="10" id="KW-0576">Peroxisome</keyword>
<keyword evidence="6" id="KW-0067">ATP-binding</keyword>
<evidence type="ECO:0000256" key="10">
    <source>
        <dbReference type="ARBA" id="ARBA00023140"/>
    </source>
</evidence>
<dbReference type="GO" id="GO:0004497">
    <property type="term" value="F:monooxygenase activity"/>
    <property type="evidence" value="ECO:0007669"/>
    <property type="project" value="UniProtKB-KW"/>
</dbReference>
<name>A0ABD2X0Q4_9HYME</name>
<dbReference type="GO" id="GO:0008218">
    <property type="term" value="P:bioluminescence"/>
    <property type="evidence" value="ECO:0007669"/>
    <property type="project" value="UniProtKB-KW"/>
</dbReference>
<evidence type="ECO:0000256" key="1">
    <source>
        <dbReference type="ARBA" id="ARBA00001946"/>
    </source>
</evidence>
<dbReference type="PANTHER" id="PTHR24096:SF423">
    <property type="entry name" value="GM05240P"/>
    <property type="match status" value="1"/>
</dbReference>
<evidence type="ECO:0000256" key="3">
    <source>
        <dbReference type="ARBA" id="ARBA00006432"/>
    </source>
</evidence>
<dbReference type="InterPro" id="IPR045851">
    <property type="entry name" value="AMP-bd_C_sf"/>
</dbReference>
<keyword evidence="8" id="KW-0560">Oxidoreductase</keyword>
<comment type="similarity">
    <text evidence="3">Belongs to the ATP-dependent AMP-binding enzyme family.</text>
</comment>
<dbReference type="GO" id="GO:0005524">
    <property type="term" value="F:ATP binding"/>
    <property type="evidence" value="ECO:0007669"/>
    <property type="project" value="UniProtKB-KW"/>
</dbReference>
<dbReference type="GO" id="GO:0005777">
    <property type="term" value="C:peroxisome"/>
    <property type="evidence" value="ECO:0007669"/>
    <property type="project" value="UniProtKB-SubCell"/>
</dbReference>
<evidence type="ECO:0000256" key="12">
    <source>
        <dbReference type="ARBA" id="ARBA00023262"/>
    </source>
</evidence>
<dbReference type="SUPFAM" id="SSF56801">
    <property type="entry name" value="Acetyl-CoA synthetase-like"/>
    <property type="match status" value="1"/>
</dbReference>
<evidence type="ECO:0000256" key="13">
    <source>
        <dbReference type="ARBA" id="ARBA00048497"/>
    </source>
</evidence>